<dbReference type="SUPFAM" id="SSF90229">
    <property type="entry name" value="CCCH zinc finger"/>
    <property type="match status" value="2"/>
</dbReference>
<dbReference type="AlphaFoldDB" id="A0A1S0U1M3"/>
<dbReference type="Gene3D" id="4.10.1000.10">
    <property type="entry name" value="Zinc finger, CCCH-type"/>
    <property type="match status" value="1"/>
</dbReference>
<evidence type="ECO:0000256" key="1">
    <source>
        <dbReference type="ARBA" id="ARBA00022723"/>
    </source>
</evidence>
<feature type="domain" description="C3H1-type" evidence="6">
    <location>
        <begin position="56"/>
        <end position="84"/>
    </location>
</feature>
<dbReference type="GO" id="GO:0010468">
    <property type="term" value="P:regulation of gene expression"/>
    <property type="evidence" value="ECO:0007669"/>
    <property type="project" value="UniProtKB-ARBA"/>
</dbReference>
<accession>A0A1S0U1M3</accession>
<dbReference type="Pfam" id="PF00642">
    <property type="entry name" value="zf-CCCH"/>
    <property type="match status" value="2"/>
</dbReference>
<dbReference type="SMART" id="SM00356">
    <property type="entry name" value="ZnF_C3H1"/>
    <property type="match status" value="2"/>
</dbReference>
<keyword evidence="2" id="KW-0677">Repeat</keyword>
<dbReference type="GO" id="GO:0003729">
    <property type="term" value="F:mRNA binding"/>
    <property type="evidence" value="ECO:0007669"/>
    <property type="project" value="InterPro"/>
</dbReference>
<dbReference type="FunFam" id="4.10.1000.10:FF:000018">
    <property type="entry name" value="Zinc finger protein"/>
    <property type="match status" value="1"/>
</dbReference>
<dbReference type="KEGG" id="loa:LOAG_04695"/>
<dbReference type="FunFam" id="4.10.1000.10:FF:000001">
    <property type="entry name" value="zinc finger CCCH domain-containing protein 15-like"/>
    <property type="match status" value="1"/>
</dbReference>
<sequence length="211" mass="23672">MLRIACFWGGERRKEEAYKTSLCGEFRKTKKCGYGERCTFAHGEEELRPPPKAHPKYKTQLCKNFIRDNYCPYGDRCMYIHERCNGSVGFTDVMKIDGPENAENNSSHVDSFSVGQVNGSIRCMSSPVTRDKCPLYAGKGDFCHSLTSTGFNRAGNIGYFAETVSNQNAENNAYGNQPLGYINPVGSNSIFDQLNPVDYDRLLLQLSNMLV</sequence>
<dbReference type="PANTHER" id="PTHR12547:SF18">
    <property type="entry name" value="PROTEIN TIS11"/>
    <property type="match status" value="1"/>
</dbReference>
<protein>
    <recommendedName>
        <fullName evidence="6">C3H1-type domain-containing protein</fullName>
    </recommendedName>
</protein>
<evidence type="ECO:0000313" key="7">
    <source>
        <dbReference type="EMBL" id="EFO23791.1"/>
    </source>
</evidence>
<dbReference type="GeneID" id="9942097"/>
<keyword evidence="1 5" id="KW-0479">Metal-binding</keyword>
<reference evidence="7" key="1">
    <citation type="submission" date="2012-04" db="EMBL/GenBank/DDBJ databases">
        <title>The Genome Sequence of Loa loa.</title>
        <authorList>
            <consortium name="The Broad Institute Genome Sequencing Platform"/>
            <consortium name="Broad Institute Genome Sequencing Center for Infectious Disease"/>
            <person name="Nutman T.B."/>
            <person name="Fink D.L."/>
            <person name="Russ C."/>
            <person name="Young S."/>
            <person name="Zeng Q."/>
            <person name="Gargeya S."/>
            <person name="Alvarado L."/>
            <person name="Berlin A."/>
            <person name="Chapman S.B."/>
            <person name="Chen Z."/>
            <person name="Freedman E."/>
            <person name="Gellesch M."/>
            <person name="Goldberg J."/>
            <person name="Griggs A."/>
            <person name="Gujja S."/>
            <person name="Heilman E.R."/>
            <person name="Heiman D."/>
            <person name="Howarth C."/>
            <person name="Mehta T."/>
            <person name="Neiman D."/>
            <person name="Pearson M."/>
            <person name="Roberts A."/>
            <person name="Saif S."/>
            <person name="Shea T."/>
            <person name="Shenoy N."/>
            <person name="Sisk P."/>
            <person name="Stolte C."/>
            <person name="Sykes S."/>
            <person name="White J."/>
            <person name="Yandava C."/>
            <person name="Haas B."/>
            <person name="Henn M.R."/>
            <person name="Nusbaum C."/>
            <person name="Birren B."/>
        </authorList>
    </citation>
    <scope>NUCLEOTIDE SEQUENCE [LARGE SCALE GENOMIC DNA]</scope>
</reference>
<dbReference type="OrthoDB" id="410307at2759"/>
<keyword evidence="4 5" id="KW-0862">Zinc</keyword>
<dbReference type="GO" id="GO:0030154">
    <property type="term" value="P:cell differentiation"/>
    <property type="evidence" value="ECO:0007669"/>
    <property type="project" value="UniProtKB-ARBA"/>
</dbReference>
<keyword evidence="3 5" id="KW-0863">Zinc-finger</keyword>
<feature type="zinc finger region" description="C3H1-type" evidence="5">
    <location>
        <begin position="17"/>
        <end position="45"/>
    </location>
</feature>
<dbReference type="InterPro" id="IPR045877">
    <property type="entry name" value="ZFP36-like"/>
</dbReference>
<dbReference type="InterPro" id="IPR000571">
    <property type="entry name" value="Znf_CCCH"/>
</dbReference>
<dbReference type="CTD" id="9942097"/>
<dbReference type="Gene3D" id="6.10.250.3220">
    <property type="match status" value="1"/>
</dbReference>
<proteinExistence type="predicted"/>
<dbReference type="GO" id="GO:0080090">
    <property type="term" value="P:regulation of primary metabolic process"/>
    <property type="evidence" value="ECO:0007669"/>
    <property type="project" value="UniProtKB-ARBA"/>
</dbReference>
<dbReference type="GO" id="GO:0043186">
    <property type="term" value="C:P granule"/>
    <property type="evidence" value="ECO:0007669"/>
    <property type="project" value="UniProtKB-ARBA"/>
</dbReference>
<evidence type="ECO:0000256" key="5">
    <source>
        <dbReference type="PROSITE-ProRule" id="PRU00723"/>
    </source>
</evidence>
<dbReference type="GO" id="GO:0008270">
    <property type="term" value="F:zinc ion binding"/>
    <property type="evidence" value="ECO:0007669"/>
    <property type="project" value="UniProtKB-KW"/>
</dbReference>
<dbReference type="PROSITE" id="PS50103">
    <property type="entry name" value="ZF_C3H1"/>
    <property type="match status" value="2"/>
</dbReference>
<dbReference type="EMBL" id="JH712309">
    <property type="protein sequence ID" value="EFO23791.1"/>
    <property type="molecule type" value="Genomic_DNA"/>
</dbReference>
<evidence type="ECO:0000256" key="2">
    <source>
        <dbReference type="ARBA" id="ARBA00022737"/>
    </source>
</evidence>
<organism evidence="7">
    <name type="scientific">Loa loa</name>
    <name type="common">Eye worm</name>
    <name type="synonym">Filaria loa</name>
    <dbReference type="NCBI Taxonomy" id="7209"/>
    <lineage>
        <taxon>Eukaryota</taxon>
        <taxon>Metazoa</taxon>
        <taxon>Ecdysozoa</taxon>
        <taxon>Nematoda</taxon>
        <taxon>Chromadorea</taxon>
        <taxon>Rhabditida</taxon>
        <taxon>Spirurina</taxon>
        <taxon>Spiruromorpha</taxon>
        <taxon>Filarioidea</taxon>
        <taxon>Onchocercidae</taxon>
        <taxon>Loa</taxon>
    </lineage>
</organism>
<dbReference type="InterPro" id="IPR036855">
    <property type="entry name" value="Znf_CCCH_sf"/>
</dbReference>
<feature type="domain" description="C3H1-type" evidence="6">
    <location>
        <begin position="17"/>
        <end position="45"/>
    </location>
</feature>
<dbReference type="PANTHER" id="PTHR12547">
    <property type="entry name" value="CCCH ZINC FINGER/TIS11-RELATED"/>
    <property type="match status" value="1"/>
</dbReference>
<feature type="zinc finger region" description="C3H1-type" evidence="5">
    <location>
        <begin position="56"/>
        <end position="84"/>
    </location>
</feature>
<evidence type="ECO:0000259" key="6">
    <source>
        <dbReference type="PROSITE" id="PS50103"/>
    </source>
</evidence>
<dbReference type="RefSeq" id="XP_003140280.1">
    <property type="nucleotide sequence ID" value="XM_003140232.1"/>
</dbReference>
<dbReference type="InParanoid" id="A0A1S0U1M3"/>
<evidence type="ECO:0000256" key="4">
    <source>
        <dbReference type="ARBA" id="ARBA00022833"/>
    </source>
</evidence>
<gene>
    <name evidence="7" type="ORF">LOAG_04695</name>
</gene>
<evidence type="ECO:0000256" key="3">
    <source>
        <dbReference type="ARBA" id="ARBA00022771"/>
    </source>
</evidence>
<name>A0A1S0U1M3_LOALO</name>